<dbReference type="GO" id="GO:0050859">
    <property type="term" value="P:negative regulation of B cell receptor signaling pathway"/>
    <property type="evidence" value="ECO:0007669"/>
    <property type="project" value="TreeGrafter"/>
</dbReference>
<feature type="domain" description="Ig-like" evidence="3">
    <location>
        <begin position="476"/>
        <end position="557"/>
    </location>
</feature>
<dbReference type="InterPro" id="IPR036179">
    <property type="entry name" value="Ig-like_dom_sf"/>
</dbReference>
<dbReference type="Proteomes" id="UP000694521">
    <property type="component" value="Unplaced"/>
</dbReference>
<dbReference type="InterPro" id="IPR013783">
    <property type="entry name" value="Ig-like_fold"/>
</dbReference>
<feature type="compositionally biased region" description="Low complexity" evidence="1">
    <location>
        <begin position="817"/>
        <end position="829"/>
    </location>
</feature>
<keyword evidence="5" id="KW-1185">Reference proteome</keyword>
<evidence type="ECO:0000259" key="3">
    <source>
        <dbReference type="PROSITE" id="PS50835"/>
    </source>
</evidence>
<feature type="compositionally biased region" description="Low complexity" evidence="1">
    <location>
        <begin position="35"/>
        <end position="47"/>
    </location>
</feature>
<dbReference type="SUPFAM" id="SSF48726">
    <property type="entry name" value="Immunoglobulin"/>
    <property type="match status" value="6"/>
</dbReference>
<dbReference type="AlphaFoldDB" id="A0A8B9EIN9"/>
<reference evidence="4" key="1">
    <citation type="submission" date="2025-08" db="UniProtKB">
        <authorList>
            <consortium name="Ensembl"/>
        </authorList>
    </citation>
    <scope>IDENTIFICATION</scope>
</reference>
<feature type="domain" description="Ig-like" evidence="3">
    <location>
        <begin position="199"/>
        <end position="299"/>
    </location>
</feature>
<sequence>MGAFGGEVGPRKWRRVLGEMDRGAPHCSRGPWWTGSPPGSAAGGVPAPGSLLPLAGAAPASCPKPVTGPEEVVAGLGSCVLIPCRYNLCQAGPGTRLPALRWLQKPVYDHGRRDYLGGLLVSTSTGATSSRARIGVAGPPHAPTADTASGEGDCSLVLSHVRAEDAGEYGLRLEANGTRPNRDLRWFHKVVLNVTDAPPAPRLWPDPQHLTEGRITTLGCWVPPACPEDTVALAWDGPASRVAGAKVQPWTPPDLTVFPPATGISLDFNPTWYHDKSNLSCLLRGADGKTVAQTTRQLQVHYAPRDVRVEVMPTSPVHEGRQVTLSCHDSANPPSFAYSWSLNGLVLPSRMDKVLLQSVQVRDGGAYHCHATNIVGTIASHPTILEVYYAPRDVRVEVTSPVHEGWEVTLKCRDSANPPSRTYAWSLEGQILPHSSAQLRLWPVREADGGSYRCQATNVIGTADSPPTLLEVYYRPRNATLTVLTPLPVLAGTHVSLHCELGLAHPPPSTIQWLRNDRHEANTIGPTFSFIAEPTRASTYRCVGQNVAGSTQSPPLAVIVWYPPQAAWVRQSPRGELVAGRGPVRLRCEAGVAEPPLYNISWFKGGERLPASGPNLLLPGPEPADTGTYICEVRNVAGAARSAPTTLNILFGPRSVELVPEPGEDVYEMTSVALHCRVSAQPLPDAFEWFRDGRTLGRASKDLWVLRAVGIQASGRYRCRATNSIASADSPDVTITVYYTRATILRKTFLGLGVGLSSLLLLGTLGCFLRRRWQRQMAADEEPVVEPSGTFFLRNKKPRPPASPQPPHTADDTISYSSLVSPPGSGPVPRVQGDTVVYSILKRNDGAAKATEGPDYENVPSGPRGRAGDRDGDGDGTLLYAALALSPPVTPQEHAGGMGDTVEYAALRH</sequence>
<feature type="domain" description="Ig-like" evidence="3">
    <location>
        <begin position="391"/>
        <end position="470"/>
    </location>
</feature>
<feature type="domain" description="Ig-like" evidence="3">
    <location>
        <begin position="564"/>
        <end position="648"/>
    </location>
</feature>
<feature type="transmembrane region" description="Helical" evidence="2">
    <location>
        <begin position="749"/>
        <end position="769"/>
    </location>
</feature>
<dbReference type="GO" id="GO:0033691">
    <property type="term" value="F:sialic acid binding"/>
    <property type="evidence" value="ECO:0007669"/>
    <property type="project" value="TreeGrafter"/>
</dbReference>
<dbReference type="GO" id="GO:0042113">
    <property type="term" value="P:B cell activation"/>
    <property type="evidence" value="ECO:0007669"/>
    <property type="project" value="TreeGrafter"/>
</dbReference>
<dbReference type="InterPro" id="IPR007110">
    <property type="entry name" value="Ig-like_dom"/>
</dbReference>
<dbReference type="Gene3D" id="2.60.40.10">
    <property type="entry name" value="Immunoglobulins"/>
    <property type="match status" value="7"/>
</dbReference>
<dbReference type="PANTHER" id="PTHR46958">
    <property type="entry name" value="B-CELL RECEPTOR CD22"/>
    <property type="match status" value="1"/>
</dbReference>
<evidence type="ECO:0000313" key="4">
    <source>
        <dbReference type="Ensembl" id="ENSACDP00005022668.1"/>
    </source>
</evidence>
<dbReference type="PANTHER" id="PTHR46958:SF1">
    <property type="entry name" value="B-CELL RECEPTOR CD22"/>
    <property type="match status" value="1"/>
</dbReference>
<name>A0A8B9EIN9_ANSCY</name>
<organism evidence="4 5">
    <name type="scientific">Anser cygnoides</name>
    <name type="common">Swan goose</name>
    <dbReference type="NCBI Taxonomy" id="8845"/>
    <lineage>
        <taxon>Eukaryota</taxon>
        <taxon>Metazoa</taxon>
        <taxon>Chordata</taxon>
        <taxon>Craniata</taxon>
        <taxon>Vertebrata</taxon>
        <taxon>Euteleostomi</taxon>
        <taxon>Archelosauria</taxon>
        <taxon>Archosauria</taxon>
        <taxon>Dinosauria</taxon>
        <taxon>Saurischia</taxon>
        <taxon>Theropoda</taxon>
        <taxon>Coelurosauria</taxon>
        <taxon>Aves</taxon>
        <taxon>Neognathae</taxon>
        <taxon>Galloanserae</taxon>
        <taxon>Anseriformes</taxon>
        <taxon>Anatidae</taxon>
        <taxon>Anserinae</taxon>
        <taxon>Anser</taxon>
    </lineage>
</organism>
<feature type="domain" description="Ig-like" evidence="3">
    <location>
        <begin position="304"/>
        <end position="385"/>
    </location>
</feature>
<keyword evidence="2" id="KW-1133">Transmembrane helix</keyword>
<dbReference type="Pfam" id="PF13895">
    <property type="entry name" value="Ig_2"/>
    <property type="match status" value="4"/>
</dbReference>
<dbReference type="GO" id="GO:0019903">
    <property type="term" value="F:protein phosphatase binding"/>
    <property type="evidence" value="ECO:0007669"/>
    <property type="project" value="TreeGrafter"/>
</dbReference>
<accession>A0A8B9EIN9</accession>
<dbReference type="InterPro" id="IPR003598">
    <property type="entry name" value="Ig_sub2"/>
</dbReference>
<dbReference type="Ensembl" id="ENSACDT00005027116.1">
    <property type="protein sequence ID" value="ENSACDP00005022668.1"/>
    <property type="gene ID" value="ENSACDG00005016435.1"/>
</dbReference>
<dbReference type="SMART" id="SM00409">
    <property type="entry name" value="IG"/>
    <property type="match status" value="6"/>
</dbReference>
<proteinExistence type="predicted"/>
<keyword evidence="2" id="KW-0472">Membrane</keyword>
<dbReference type="GO" id="GO:0070062">
    <property type="term" value="C:extracellular exosome"/>
    <property type="evidence" value="ECO:0007669"/>
    <property type="project" value="TreeGrafter"/>
</dbReference>
<feature type="region of interest" description="Disordered" evidence="1">
    <location>
        <begin position="847"/>
        <end position="875"/>
    </location>
</feature>
<dbReference type="InterPro" id="IPR003599">
    <property type="entry name" value="Ig_sub"/>
</dbReference>
<dbReference type="CDD" id="cd00096">
    <property type="entry name" value="Ig"/>
    <property type="match status" value="1"/>
</dbReference>
<evidence type="ECO:0000256" key="1">
    <source>
        <dbReference type="SAM" id="MobiDB-lite"/>
    </source>
</evidence>
<dbReference type="SMART" id="SM00408">
    <property type="entry name" value="IGc2"/>
    <property type="match status" value="4"/>
</dbReference>
<dbReference type="GO" id="GO:0005769">
    <property type="term" value="C:early endosome"/>
    <property type="evidence" value="ECO:0007669"/>
    <property type="project" value="TreeGrafter"/>
</dbReference>
<dbReference type="GO" id="GO:0030888">
    <property type="term" value="P:regulation of B cell proliferation"/>
    <property type="evidence" value="ECO:0007669"/>
    <property type="project" value="TreeGrafter"/>
</dbReference>
<protein>
    <recommendedName>
        <fullName evidence="3">Ig-like domain-containing protein</fullName>
    </recommendedName>
</protein>
<feature type="region of interest" description="Disordered" evidence="1">
    <location>
        <begin position="28"/>
        <end position="47"/>
    </location>
</feature>
<dbReference type="Pfam" id="PF13927">
    <property type="entry name" value="Ig_3"/>
    <property type="match status" value="1"/>
</dbReference>
<feature type="region of interest" description="Disordered" evidence="1">
    <location>
        <begin position="789"/>
        <end position="832"/>
    </location>
</feature>
<dbReference type="PROSITE" id="PS50835">
    <property type="entry name" value="IG_LIKE"/>
    <property type="match status" value="6"/>
</dbReference>
<reference evidence="4" key="2">
    <citation type="submission" date="2025-09" db="UniProtKB">
        <authorList>
            <consortium name="Ensembl"/>
        </authorList>
    </citation>
    <scope>IDENTIFICATION</scope>
</reference>
<dbReference type="GO" id="GO:0055037">
    <property type="term" value="C:recycling endosome"/>
    <property type="evidence" value="ECO:0007669"/>
    <property type="project" value="TreeGrafter"/>
</dbReference>
<keyword evidence="2" id="KW-0812">Transmembrane</keyword>
<feature type="domain" description="Ig-like" evidence="3">
    <location>
        <begin position="653"/>
        <end position="736"/>
    </location>
</feature>
<evidence type="ECO:0000313" key="5">
    <source>
        <dbReference type="Proteomes" id="UP000694521"/>
    </source>
</evidence>
<dbReference type="GO" id="GO:0042609">
    <property type="term" value="F:CD4 receptor binding"/>
    <property type="evidence" value="ECO:0007669"/>
    <property type="project" value="TreeGrafter"/>
</dbReference>
<dbReference type="GO" id="GO:0009897">
    <property type="term" value="C:external side of plasma membrane"/>
    <property type="evidence" value="ECO:0007669"/>
    <property type="project" value="TreeGrafter"/>
</dbReference>
<feature type="region of interest" description="Disordered" evidence="1">
    <location>
        <begin position="131"/>
        <end position="150"/>
    </location>
</feature>
<evidence type="ECO:0000256" key="2">
    <source>
        <dbReference type="SAM" id="Phobius"/>
    </source>
</evidence>